<dbReference type="InterPro" id="IPR003740">
    <property type="entry name" value="YitT"/>
</dbReference>
<proteinExistence type="predicted"/>
<dbReference type="AlphaFoldDB" id="A0A5J4Q5V6"/>
<feature type="non-terminal residue" evidence="2">
    <location>
        <position position="50"/>
    </location>
</feature>
<keyword evidence="1" id="KW-0812">Transmembrane</keyword>
<comment type="caution">
    <text evidence="2">The sequence shown here is derived from an EMBL/GenBank/DDBJ whole genome shotgun (WGS) entry which is preliminary data.</text>
</comment>
<evidence type="ECO:0000313" key="2">
    <source>
        <dbReference type="EMBL" id="KAA6317135.1"/>
    </source>
</evidence>
<protein>
    <submittedName>
        <fullName evidence="2">Uncharacterized protein</fullName>
    </submittedName>
</protein>
<feature type="transmembrane region" description="Helical" evidence="1">
    <location>
        <begin position="15"/>
        <end position="34"/>
    </location>
</feature>
<sequence length="50" mass="5363">MKLSVSGAFRESKDYLFIVFGLVCYAMGWAAFLLPYQITTGGVAGISAVI</sequence>
<reference evidence="2" key="1">
    <citation type="submission" date="2019-03" db="EMBL/GenBank/DDBJ databases">
        <title>Single cell metagenomics reveals metabolic interactions within the superorganism composed of flagellate Streblomastix strix and complex community of Bacteroidetes bacteria on its surface.</title>
        <authorList>
            <person name="Treitli S.C."/>
            <person name="Kolisko M."/>
            <person name="Husnik F."/>
            <person name="Keeling P."/>
            <person name="Hampl V."/>
        </authorList>
    </citation>
    <scope>NUCLEOTIDE SEQUENCE</scope>
    <source>
        <strain evidence="2">STM</strain>
    </source>
</reference>
<accession>A0A5J4Q5V6</accession>
<organism evidence="2">
    <name type="scientific">termite gut metagenome</name>
    <dbReference type="NCBI Taxonomy" id="433724"/>
    <lineage>
        <taxon>unclassified sequences</taxon>
        <taxon>metagenomes</taxon>
        <taxon>organismal metagenomes</taxon>
    </lineage>
</organism>
<gene>
    <name evidence="2" type="ORF">EZS27_032661</name>
</gene>
<keyword evidence="1" id="KW-0472">Membrane</keyword>
<dbReference type="Pfam" id="PF02588">
    <property type="entry name" value="YitT_membrane"/>
    <property type="match status" value="1"/>
</dbReference>
<name>A0A5J4Q5V6_9ZZZZ</name>
<keyword evidence="1" id="KW-1133">Transmembrane helix</keyword>
<evidence type="ECO:0000256" key="1">
    <source>
        <dbReference type="SAM" id="Phobius"/>
    </source>
</evidence>
<dbReference type="EMBL" id="SNRY01004625">
    <property type="protein sequence ID" value="KAA6317135.1"/>
    <property type="molecule type" value="Genomic_DNA"/>
</dbReference>